<dbReference type="EMBL" id="UINC01153820">
    <property type="protein sequence ID" value="SVD48751.1"/>
    <property type="molecule type" value="Genomic_DNA"/>
</dbReference>
<gene>
    <name evidence="1" type="ORF">METZ01_LOCUS401605</name>
</gene>
<dbReference type="AlphaFoldDB" id="A0A382VS37"/>
<evidence type="ECO:0000313" key="1">
    <source>
        <dbReference type="EMBL" id="SVD48751.1"/>
    </source>
</evidence>
<name>A0A382VS37_9ZZZZ</name>
<reference evidence="1" key="1">
    <citation type="submission" date="2018-05" db="EMBL/GenBank/DDBJ databases">
        <authorList>
            <person name="Lanie J.A."/>
            <person name="Ng W.-L."/>
            <person name="Kazmierczak K.M."/>
            <person name="Andrzejewski T.M."/>
            <person name="Davidsen T.M."/>
            <person name="Wayne K.J."/>
            <person name="Tettelin H."/>
            <person name="Glass J.I."/>
            <person name="Rusch D."/>
            <person name="Podicherti R."/>
            <person name="Tsui H.-C.T."/>
            <person name="Winkler M.E."/>
        </authorList>
    </citation>
    <scope>NUCLEOTIDE SEQUENCE</scope>
</reference>
<sequence>MKLYIFESPKDKGEGRIDFFAFGKNILTGDFTIKIIDDNLNVYIEKMTIKINGQPEQVKMALREDTVFYLEGFKVDSKTYSPIGGTLKEEKFTEKYYDKIAKKQVRKEASRYIINTQVSSKEFK</sequence>
<organism evidence="1">
    <name type="scientific">marine metagenome</name>
    <dbReference type="NCBI Taxonomy" id="408172"/>
    <lineage>
        <taxon>unclassified sequences</taxon>
        <taxon>metagenomes</taxon>
        <taxon>ecological metagenomes</taxon>
    </lineage>
</organism>
<protein>
    <submittedName>
        <fullName evidence="1">Uncharacterized protein</fullName>
    </submittedName>
</protein>
<accession>A0A382VS37</accession>
<proteinExistence type="predicted"/>